<dbReference type="InterPro" id="IPR016483">
    <property type="entry name" value="UCP006404_Pept_M50_CBS"/>
</dbReference>
<dbReference type="InterPro" id="IPR046342">
    <property type="entry name" value="CBS_dom_sf"/>
</dbReference>
<dbReference type="Pfam" id="PF00571">
    <property type="entry name" value="CBS"/>
    <property type="match status" value="1"/>
</dbReference>
<gene>
    <name evidence="19" type="ORF">GOC74_01845</name>
</gene>
<proteinExistence type="inferred from homology"/>
<evidence type="ECO:0000256" key="9">
    <source>
        <dbReference type="ARBA" id="ARBA00022833"/>
    </source>
</evidence>
<evidence type="ECO:0000256" key="13">
    <source>
        <dbReference type="ARBA" id="ARBA00023136"/>
    </source>
</evidence>
<comment type="similarity">
    <text evidence="2 14">Belongs to the peptidase M50B family.</text>
</comment>
<keyword evidence="4 14" id="KW-0645">Protease</keyword>
<dbReference type="PIRSF" id="PIRSF006404">
    <property type="entry name" value="UCP006404_Pept_M50_CBS"/>
    <property type="match status" value="1"/>
</dbReference>
<keyword evidence="9 14" id="KW-0862">Zinc</keyword>
<evidence type="ECO:0000256" key="15">
    <source>
        <dbReference type="PIRSR" id="PIRSR006404-1"/>
    </source>
</evidence>
<dbReference type="InterPro" id="IPR000644">
    <property type="entry name" value="CBS_dom"/>
</dbReference>
<dbReference type="OrthoDB" id="12044at2157"/>
<protein>
    <recommendedName>
        <fullName evidence="14">Zinc metalloprotease</fullName>
    </recommendedName>
</protein>
<evidence type="ECO:0000256" key="10">
    <source>
        <dbReference type="ARBA" id="ARBA00022989"/>
    </source>
</evidence>
<dbReference type="PROSITE" id="PS51371">
    <property type="entry name" value="CBS"/>
    <property type="match status" value="1"/>
</dbReference>
<dbReference type="EMBL" id="WOYG01000001">
    <property type="protein sequence ID" value="NLV08681.1"/>
    <property type="molecule type" value="Genomic_DNA"/>
</dbReference>
<evidence type="ECO:0000256" key="5">
    <source>
        <dbReference type="ARBA" id="ARBA00022692"/>
    </source>
</evidence>
<dbReference type="GO" id="GO:0046872">
    <property type="term" value="F:metal ion binding"/>
    <property type="evidence" value="ECO:0007669"/>
    <property type="project" value="UniProtKB-UniRule"/>
</dbReference>
<keyword evidence="3 14" id="KW-1003">Cell membrane</keyword>
<feature type="transmembrane region" description="Helical" evidence="14">
    <location>
        <begin position="122"/>
        <end position="145"/>
    </location>
</feature>
<evidence type="ECO:0000256" key="4">
    <source>
        <dbReference type="ARBA" id="ARBA00022670"/>
    </source>
</evidence>
<feature type="transmembrane region" description="Helical" evidence="14">
    <location>
        <begin position="12"/>
        <end position="31"/>
    </location>
</feature>
<dbReference type="Proteomes" id="UP000608662">
    <property type="component" value="Unassembled WGS sequence"/>
</dbReference>
<dbReference type="Pfam" id="PF02163">
    <property type="entry name" value="Peptidase_M50"/>
    <property type="match status" value="2"/>
</dbReference>
<evidence type="ECO:0000259" key="18">
    <source>
        <dbReference type="PROSITE" id="PS51371"/>
    </source>
</evidence>
<comment type="subcellular location">
    <subcellularLocation>
        <location evidence="1 14">Cell membrane</location>
        <topology evidence="1 14">Multi-pass membrane protein</topology>
    </subcellularLocation>
</comment>
<dbReference type="GO" id="GO:0006508">
    <property type="term" value="P:proteolysis"/>
    <property type="evidence" value="ECO:0007669"/>
    <property type="project" value="UniProtKB-KW"/>
</dbReference>
<feature type="active site" evidence="15">
    <location>
        <position position="83"/>
    </location>
</feature>
<evidence type="ECO:0000256" key="6">
    <source>
        <dbReference type="ARBA" id="ARBA00022723"/>
    </source>
</evidence>
<feature type="binding site" evidence="16">
    <location>
        <position position="179"/>
    </location>
    <ligand>
        <name>Zn(2+)</name>
        <dbReference type="ChEBI" id="CHEBI:29105"/>
        <note>catalytic</note>
    </ligand>
</feature>
<evidence type="ECO:0000256" key="14">
    <source>
        <dbReference type="PIRNR" id="PIRNR006404"/>
    </source>
</evidence>
<feature type="domain" description="CBS" evidence="18">
    <location>
        <begin position="257"/>
        <end position="313"/>
    </location>
</feature>
<evidence type="ECO:0000313" key="19">
    <source>
        <dbReference type="EMBL" id="NLV08681.1"/>
    </source>
</evidence>
<dbReference type="PANTHER" id="PTHR39188">
    <property type="entry name" value="MEMBRANE-ASSOCIATED ZINC METALLOPROTEASE M50B"/>
    <property type="match status" value="1"/>
</dbReference>
<feature type="binding site" evidence="16">
    <location>
        <position position="82"/>
    </location>
    <ligand>
        <name>Zn(2+)</name>
        <dbReference type="ChEBI" id="CHEBI:29105"/>
        <note>catalytic</note>
    </ligand>
</feature>
<keyword evidence="8 14" id="KW-0378">Hydrolase</keyword>
<dbReference type="GO" id="GO:0005886">
    <property type="term" value="C:plasma membrane"/>
    <property type="evidence" value="ECO:0007669"/>
    <property type="project" value="UniProtKB-SubCell"/>
</dbReference>
<feature type="transmembrane region" description="Helical" evidence="14">
    <location>
        <begin position="93"/>
        <end position="116"/>
    </location>
</feature>
<evidence type="ECO:0000256" key="16">
    <source>
        <dbReference type="PIRSR" id="PIRSR006404-2"/>
    </source>
</evidence>
<dbReference type="InterPro" id="IPR008915">
    <property type="entry name" value="Peptidase_M50"/>
</dbReference>
<dbReference type="PANTHER" id="PTHR39188:SF3">
    <property type="entry name" value="STAGE IV SPORULATION PROTEIN FB"/>
    <property type="match status" value="1"/>
</dbReference>
<dbReference type="SUPFAM" id="SSF54631">
    <property type="entry name" value="CBS-domain pair"/>
    <property type="match status" value="1"/>
</dbReference>
<evidence type="ECO:0000256" key="7">
    <source>
        <dbReference type="ARBA" id="ARBA00022737"/>
    </source>
</evidence>
<keyword evidence="12 17" id="KW-0129">CBS domain</keyword>
<evidence type="ECO:0000256" key="1">
    <source>
        <dbReference type="ARBA" id="ARBA00004651"/>
    </source>
</evidence>
<keyword evidence="11 14" id="KW-0482">Metalloprotease</keyword>
<evidence type="ECO:0000256" key="8">
    <source>
        <dbReference type="ARBA" id="ARBA00022801"/>
    </source>
</evidence>
<sequence>MRSFKVAQVWGIPIKIHISLLVVLPLFAWLLGSGQQIELYAGLIEGVTGAPLDTDALTVDGAIPWIIGSAAAVGLFVSVALHELGHAWAALRYDLEVESITLWILGGLASLSAIPREWNKEFWIAVAGPATSILTGVACYGALFVIPASQPVVVFVVGWLAVTNVVLAVFNMVPAFPMDGGRVLRALLARNRSYAGATRTAATVGKLFAILFGAAGLLGGFNPMLVLLALFIYGAASSESRTVALGDLLEGLTVTDMAAAPDATIKADATVSELVTRMFADRRTEFAVVEDGNVVGIISGDDFRAVAPEERETTTVADLMATDLPTFDGSMPAFDALVALDQARASEAFVSTPDGTRVVSRTDFAAAMEMRKVLGRGEPL</sequence>
<name>A0A847UCM4_9EURY</name>
<keyword evidence="13 14" id="KW-0472">Membrane</keyword>
<evidence type="ECO:0000256" key="12">
    <source>
        <dbReference type="ARBA" id="ARBA00023122"/>
    </source>
</evidence>
<evidence type="ECO:0000256" key="11">
    <source>
        <dbReference type="ARBA" id="ARBA00023049"/>
    </source>
</evidence>
<reference evidence="19" key="1">
    <citation type="submission" date="2019-12" db="EMBL/GenBank/DDBJ databases">
        <title>Whole-genome sequence of Halomicrobium mukohataei pws1.</title>
        <authorList>
            <person name="Verma D.K."/>
            <person name="Gopal K."/>
            <person name="Prasad E.S."/>
        </authorList>
    </citation>
    <scope>NUCLEOTIDE SEQUENCE</scope>
    <source>
        <strain evidence="19">Pws1</strain>
    </source>
</reference>
<dbReference type="CDD" id="cd06164">
    <property type="entry name" value="S2P-M50_SpoIVFB_CBS"/>
    <property type="match status" value="1"/>
</dbReference>
<feature type="transmembrane region" description="Helical" evidence="14">
    <location>
        <begin position="152"/>
        <end position="173"/>
    </location>
</feature>
<keyword evidence="10 14" id="KW-1133">Transmembrane helix</keyword>
<evidence type="ECO:0000313" key="20">
    <source>
        <dbReference type="Proteomes" id="UP000608662"/>
    </source>
</evidence>
<accession>A0A847UCM4</accession>
<comment type="caution">
    <text evidence="19">The sequence shown here is derived from an EMBL/GenBank/DDBJ whole genome shotgun (WGS) entry which is preliminary data.</text>
</comment>
<feature type="binding site" evidence="16">
    <location>
        <position position="86"/>
    </location>
    <ligand>
        <name>Zn(2+)</name>
        <dbReference type="ChEBI" id="CHEBI:29105"/>
        <note>catalytic</note>
    </ligand>
</feature>
<keyword evidence="5 14" id="KW-0812">Transmembrane</keyword>
<evidence type="ECO:0000256" key="2">
    <source>
        <dbReference type="ARBA" id="ARBA00007931"/>
    </source>
</evidence>
<comment type="cofactor">
    <cofactor evidence="14 16">
        <name>Zn(2+)</name>
        <dbReference type="ChEBI" id="CHEBI:29105"/>
    </cofactor>
    <text evidence="14 16">Binds 1 zinc ion per subunit.</text>
</comment>
<dbReference type="AlphaFoldDB" id="A0A847UCM4"/>
<keyword evidence="7" id="KW-0677">Repeat</keyword>
<evidence type="ECO:0000256" key="17">
    <source>
        <dbReference type="PROSITE-ProRule" id="PRU00703"/>
    </source>
</evidence>
<dbReference type="GO" id="GO:0008237">
    <property type="term" value="F:metallopeptidase activity"/>
    <property type="evidence" value="ECO:0007669"/>
    <property type="project" value="UniProtKB-UniRule"/>
</dbReference>
<dbReference type="RefSeq" id="WP_170092668.1">
    <property type="nucleotide sequence ID" value="NZ_WOYG01000001.1"/>
</dbReference>
<keyword evidence="6 14" id="KW-0479">Metal-binding</keyword>
<dbReference type="Gene3D" id="3.10.580.10">
    <property type="entry name" value="CBS-domain"/>
    <property type="match status" value="1"/>
</dbReference>
<feature type="transmembrane region" description="Helical" evidence="14">
    <location>
        <begin position="207"/>
        <end position="233"/>
    </location>
</feature>
<organism evidence="19 20">
    <name type="scientific">Halomicrobium mukohataei</name>
    <dbReference type="NCBI Taxonomy" id="57705"/>
    <lineage>
        <taxon>Archaea</taxon>
        <taxon>Methanobacteriati</taxon>
        <taxon>Methanobacteriota</taxon>
        <taxon>Stenosarchaea group</taxon>
        <taxon>Halobacteria</taxon>
        <taxon>Halobacteriales</taxon>
        <taxon>Haloarculaceae</taxon>
        <taxon>Halomicrobium</taxon>
    </lineage>
</organism>
<feature type="transmembrane region" description="Helical" evidence="14">
    <location>
        <begin position="62"/>
        <end position="81"/>
    </location>
</feature>
<evidence type="ECO:0000256" key="3">
    <source>
        <dbReference type="ARBA" id="ARBA00022475"/>
    </source>
</evidence>